<keyword evidence="6" id="KW-0645">Protease</keyword>
<feature type="domain" description="TonB-dependent transporter Oar-like beta-barrel" evidence="5">
    <location>
        <begin position="228"/>
        <end position="1117"/>
    </location>
</feature>
<dbReference type="AlphaFoldDB" id="A0A1G7H5Y3"/>
<sequence length="1140" mass="120543">MSRIPALFAVTALSLSATVAFAQTTTTGAIGGVVSDQSGAVISGATVRLTDQKTHTSRTVKSSGSGSYRFDLLAPGLYDIHVEQSGFAQLDSTITVNSSQVASADLKLAVGSESQTVEVQAVAGLINAENGNVATTVSQIQVEEVPNSGNNLLFETKITPGFNTGFGTSSRTLYQIDGQNFNDPYNNANNSGASNLTLGLNDVQEASIIANGYSGQYGGLAGATASFVTKSGSNRLHGNASWYWTGRSLVANTYAHKQAGPGNITPRSFVNANQWSALISGPVVIPHVFDGHDKLFFLADAEGLRAIIPATPVTVLLPSQNLQTYTLKKLAANGLSKSIPFYQNMFNIYNAAGASHGVPVNAPGASTGNPNASSAYALSTGCGTLNATDMAALGTTAGACTNYYSSTATTYANEALMIFRTDAVLSPHDKMFVRYEHDSGTQPTTTDPVSAAFNAISIQPQHSGQLNETHIFGTKATNSVILAGLWYGALFGPADLNASLAVFPAQLGFADSSLTGLGGSNASFPTGRNITTVQVQDDFALDAGAHTLKFGGKFYYIKENDHYFTANTVPNISAQTMGAFINGGVDTPGGKVTTFTQAFPLRPNYPVGYNQWAAYAEDNWKAFRSLSLSFALRLEHQGNISCLSGCITRLSSPWFQLTHDASVPYNQAYSFNNKETLYGLQKLEWQPRIGFAYNPPIMHDSMVVRGGFGLFYDGLAGSILEGLAKNPPTKNTFSSISGDNLANTEGSNLFNDAVALNSAFSSGITNGGTVASIKASLPTALQKFFTPPSVYTSQPNFRMTYIEKWNLEVQKQFGRWDVLSINYLGNHALHQPYTNAGLNAYSPAASAAAATSAKPYIVGLPTAQPDSRFGTVYYYASGGSSNYNGVIITATHKFGLSGSLITAGYTLGKQLDTGANGFSTSTATGTTDIGAPVDPYHPNLSYGPSTTDERHNLVINYVYRLPFKNFFYGGWQISGAAFAYSGLPFTPVDTALSSTISTYTNGAYGGSILPTYLGGGQATCNYGKQVCLQKSQFSSSLPGQSNVASVNAAYVRNAFRGPKYISTDLAVTKSFPLHWEGGVFSVSAQAFNVLNHLNFSRPTGSFSSTSFAVVTSTVNPSGIFSGVGGDDSPRILQLKAKIEF</sequence>
<accession>A0A1G7H5Y3</accession>
<keyword evidence="6" id="KW-0378">Hydrolase</keyword>
<gene>
    <name evidence="6" type="ORF">SAMN05444167_0922</name>
</gene>
<keyword evidence="6" id="KW-0121">Carboxypeptidase</keyword>
<protein>
    <submittedName>
        <fullName evidence="6">Carboxypeptidase regulatory-like domain-containing protein</fullName>
    </submittedName>
</protein>
<comment type="subcellular location">
    <subcellularLocation>
        <location evidence="1">Cell outer membrane</location>
    </subcellularLocation>
</comment>
<feature type="signal peptide" evidence="4">
    <location>
        <begin position="1"/>
        <end position="22"/>
    </location>
</feature>
<dbReference type="Gene3D" id="2.60.40.1120">
    <property type="entry name" value="Carboxypeptidase-like, regulatory domain"/>
    <property type="match status" value="1"/>
</dbReference>
<evidence type="ECO:0000313" key="7">
    <source>
        <dbReference type="Proteomes" id="UP000182427"/>
    </source>
</evidence>
<dbReference type="SUPFAM" id="SSF49464">
    <property type="entry name" value="Carboxypeptidase regulatory domain-like"/>
    <property type="match status" value="1"/>
</dbReference>
<keyword evidence="2" id="KW-0472">Membrane</keyword>
<proteinExistence type="predicted"/>
<dbReference type="GO" id="GO:0009279">
    <property type="term" value="C:cell outer membrane"/>
    <property type="evidence" value="ECO:0007669"/>
    <property type="project" value="UniProtKB-SubCell"/>
</dbReference>
<name>A0A1G7H5Y3_9BACT</name>
<keyword evidence="3" id="KW-0998">Cell outer membrane</keyword>
<evidence type="ECO:0000256" key="2">
    <source>
        <dbReference type="ARBA" id="ARBA00023136"/>
    </source>
</evidence>
<reference evidence="6 7" key="1">
    <citation type="submission" date="2016-10" db="EMBL/GenBank/DDBJ databases">
        <authorList>
            <person name="de Groot N.N."/>
        </authorList>
    </citation>
    <scope>NUCLEOTIDE SEQUENCE [LARGE SCALE GENOMIC DNA]</scope>
    <source>
        <strain evidence="6 7">GAS232</strain>
    </source>
</reference>
<dbReference type="Pfam" id="PF13620">
    <property type="entry name" value="CarboxypepD_reg"/>
    <property type="match status" value="1"/>
</dbReference>
<dbReference type="SUPFAM" id="SSF56935">
    <property type="entry name" value="Porins"/>
    <property type="match status" value="1"/>
</dbReference>
<dbReference type="InterPro" id="IPR036942">
    <property type="entry name" value="Beta-barrel_TonB_sf"/>
</dbReference>
<feature type="chain" id="PRO_5009241241" evidence="4">
    <location>
        <begin position="23"/>
        <end position="1140"/>
    </location>
</feature>
<evidence type="ECO:0000259" key="5">
    <source>
        <dbReference type="Pfam" id="PF25183"/>
    </source>
</evidence>
<organism evidence="6 7">
    <name type="scientific">Terriglobus roseus</name>
    <dbReference type="NCBI Taxonomy" id="392734"/>
    <lineage>
        <taxon>Bacteria</taxon>
        <taxon>Pseudomonadati</taxon>
        <taxon>Acidobacteriota</taxon>
        <taxon>Terriglobia</taxon>
        <taxon>Terriglobales</taxon>
        <taxon>Acidobacteriaceae</taxon>
        <taxon>Terriglobus</taxon>
    </lineage>
</organism>
<dbReference type="InterPro" id="IPR057601">
    <property type="entry name" value="Oar-like_b-barrel"/>
</dbReference>
<keyword evidence="7" id="KW-1185">Reference proteome</keyword>
<dbReference type="OrthoDB" id="97893at2"/>
<dbReference type="GO" id="GO:0004180">
    <property type="term" value="F:carboxypeptidase activity"/>
    <property type="evidence" value="ECO:0007669"/>
    <property type="project" value="UniProtKB-KW"/>
</dbReference>
<dbReference type="Gene3D" id="2.40.170.20">
    <property type="entry name" value="TonB-dependent receptor, beta-barrel domain"/>
    <property type="match status" value="1"/>
</dbReference>
<dbReference type="EMBL" id="LT629690">
    <property type="protein sequence ID" value="SDE95733.1"/>
    <property type="molecule type" value="Genomic_DNA"/>
</dbReference>
<dbReference type="RefSeq" id="WP_083344124.1">
    <property type="nucleotide sequence ID" value="NZ_LT629690.1"/>
</dbReference>
<evidence type="ECO:0000313" key="6">
    <source>
        <dbReference type="EMBL" id="SDE95733.1"/>
    </source>
</evidence>
<dbReference type="Pfam" id="PF25183">
    <property type="entry name" value="OMP_b-brl_4"/>
    <property type="match status" value="1"/>
</dbReference>
<dbReference type="Proteomes" id="UP000182427">
    <property type="component" value="Chromosome I"/>
</dbReference>
<evidence type="ECO:0000256" key="4">
    <source>
        <dbReference type="SAM" id="SignalP"/>
    </source>
</evidence>
<evidence type="ECO:0000256" key="3">
    <source>
        <dbReference type="ARBA" id="ARBA00023237"/>
    </source>
</evidence>
<keyword evidence="4" id="KW-0732">Signal</keyword>
<evidence type="ECO:0000256" key="1">
    <source>
        <dbReference type="ARBA" id="ARBA00004442"/>
    </source>
</evidence>
<dbReference type="InterPro" id="IPR008969">
    <property type="entry name" value="CarboxyPept-like_regulatory"/>
</dbReference>